<dbReference type="Gene3D" id="6.10.250.1910">
    <property type="match status" value="1"/>
</dbReference>
<keyword evidence="7" id="KW-0807">Transducer</keyword>
<dbReference type="Proteomes" id="UP001253439">
    <property type="component" value="Unassembled WGS sequence"/>
</dbReference>
<dbReference type="SMART" id="SM00387">
    <property type="entry name" value="HATPase_c"/>
    <property type="match status" value="1"/>
</dbReference>
<dbReference type="Pfam" id="PF00672">
    <property type="entry name" value="HAMP"/>
    <property type="match status" value="1"/>
</dbReference>
<dbReference type="PANTHER" id="PTHR43711:SF1">
    <property type="entry name" value="HISTIDINE KINASE 1"/>
    <property type="match status" value="1"/>
</dbReference>
<evidence type="ECO:0000256" key="3">
    <source>
        <dbReference type="ARBA" id="ARBA00022553"/>
    </source>
</evidence>
<feature type="domain" description="HAMP" evidence="11">
    <location>
        <begin position="322"/>
        <end position="374"/>
    </location>
</feature>
<organism evidence="12 13">
    <name type="scientific">Haloarcula terrestris</name>
    <dbReference type="NCBI Taxonomy" id="2950533"/>
    <lineage>
        <taxon>Archaea</taxon>
        <taxon>Methanobacteriati</taxon>
        <taxon>Methanobacteriota</taxon>
        <taxon>Stenosarchaea group</taxon>
        <taxon>Halobacteria</taxon>
        <taxon>Halobacteriales</taxon>
        <taxon>Haloarculaceae</taxon>
        <taxon>Haloarcula</taxon>
    </lineage>
</organism>
<feature type="transmembrane region" description="Helical" evidence="9">
    <location>
        <begin position="40"/>
        <end position="60"/>
    </location>
</feature>
<dbReference type="InterPro" id="IPR004358">
    <property type="entry name" value="Sig_transdc_His_kin-like_C"/>
</dbReference>
<dbReference type="SUPFAM" id="SSF47384">
    <property type="entry name" value="Homodimeric domain of signal transducing histidine kinase"/>
    <property type="match status" value="1"/>
</dbReference>
<dbReference type="InterPro" id="IPR036890">
    <property type="entry name" value="HATPase_C_sf"/>
</dbReference>
<keyword evidence="13" id="KW-1185">Reference proteome</keyword>
<dbReference type="SUPFAM" id="SSF158472">
    <property type="entry name" value="HAMP domain-like"/>
    <property type="match status" value="1"/>
</dbReference>
<reference evidence="12 13" key="1">
    <citation type="submission" date="2022-06" db="EMBL/GenBank/DDBJ databases">
        <title>Haloarcula sp. a new haloarchaeum isolate from saline soil.</title>
        <authorList>
            <person name="Strakova D."/>
            <person name="Galisteo C."/>
            <person name="Sanchez-Porro C."/>
            <person name="Ventosa A."/>
        </authorList>
    </citation>
    <scope>NUCLEOTIDE SEQUENCE [LARGE SCALE GENOMIC DNA]</scope>
    <source>
        <strain evidence="12 13">S1AR25-5A</strain>
    </source>
</reference>
<evidence type="ECO:0000256" key="8">
    <source>
        <dbReference type="SAM" id="Coils"/>
    </source>
</evidence>
<dbReference type="SUPFAM" id="SSF55874">
    <property type="entry name" value="ATPase domain of HSP90 chaperone/DNA topoisomerase II/histidine kinase"/>
    <property type="match status" value="1"/>
</dbReference>
<name>A0AAE4JIG5_9EURY</name>
<evidence type="ECO:0000256" key="6">
    <source>
        <dbReference type="ARBA" id="ARBA00023012"/>
    </source>
</evidence>
<evidence type="ECO:0000256" key="1">
    <source>
        <dbReference type="ARBA" id="ARBA00000085"/>
    </source>
</evidence>
<keyword evidence="9" id="KW-0472">Membrane</keyword>
<dbReference type="InterPro" id="IPR003661">
    <property type="entry name" value="HisK_dim/P_dom"/>
</dbReference>
<dbReference type="SMART" id="SM00304">
    <property type="entry name" value="HAMP"/>
    <property type="match status" value="1"/>
</dbReference>
<comment type="caution">
    <text evidence="12">The sequence shown here is derived from an EMBL/GenBank/DDBJ whole genome shotgun (WGS) entry which is preliminary data.</text>
</comment>
<dbReference type="Gene3D" id="1.10.287.130">
    <property type="match status" value="1"/>
</dbReference>
<dbReference type="RefSeq" id="WP_310898207.1">
    <property type="nucleotide sequence ID" value="NZ_JAMQOM010000022.1"/>
</dbReference>
<evidence type="ECO:0000256" key="9">
    <source>
        <dbReference type="SAM" id="Phobius"/>
    </source>
</evidence>
<dbReference type="CDD" id="cd06225">
    <property type="entry name" value="HAMP"/>
    <property type="match status" value="1"/>
</dbReference>
<keyword evidence="3" id="KW-0597">Phosphoprotein</keyword>
<dbReference type="InterPro" id="IPR005467">
    <property type="entry name" value="His_kinase_dom"/>
</dbReference>
<evidence type="ECO:0000256" key="7">
    <source>
        <dbReference type="ARBA" id="ARBA00023224"/>
    </source>
</evidence>
<keyword evidence="6" id="KW-0902">Two-component regulatory system</keyword>
<dbReference type="InterPro" id="IPR003594">
    <property type="entry name" value="HATPase_dom"/>
</dbReference>
<dbReference type="EC" id="2.7.13.3" evidence="2"/>
<evidence type="ECO:0000259" key="10">
    <source>
        <dbReference type="PROSITE" id="PS50109"/>
    </source>
</evidence>
<evidence type="ECO:0000313" key="13">
    <source>
        <dbReference type="Proteomes" id="UP001253439"/>
    </source>
</evidence>
<dbReference type="PROSITE" id="PS50885">
    <property type="entry name" value="HAMP"/>
    <property type="match status" value="1"/>
</dbReference>
<dbReference type="AlphaFoldDB" id="A0AAE4JIG5"/>
<accession>A0AAE4JIG5</accession>
<dbReference type="CDD" id="cd00082">
    <property type="entry name" value="HisKA"/>
    <property type="match status" value="1"/>
</dbReference>
<protein>
    <recommendedName>
        <fullName evidence="2">histidine kinase</fullName>
        <ecNumber evidence="2">2.7.13.3</ecNumber>
    </recommendedName>
</protein>
<evidence type="ECO:0000259" key="11">
    <source>
        <dbReference type="PROSITE" id="PS50885"/>
    </source>
</evidence>
<dbReference type="SMART" id="SM00388">
    <property type="entry name" value="HisKA"/>
    <property type="match status" value="1"/>
</dbReference>
<dbReference type="EMBL" id="JAMQOM010000022">
    <property type="protein sequence ID" value="MDS0223717.1"/>
    <property type="molecule type" value="Genomic_DNA"/>
</dbReference>
<evidence type="ECO:0000256" key="4">
    <source>
        <dbReference type="ARBA" id="ARBA00022679"/>
    </source>
</evidence>
<keyword evidence="9" id="KW-1133">Transmembrane helix</keyword>
<dbReference type="CDD" id="cd00075">
    <property type="entry name" value="HATPase"/>
    <property type="match status" value="1"/>
</dbReference>
<feature type="coiled-coil region" evidence="8">
    <location>
        <begin position="366"/>
        <end position="396"/>
    </location>
</feature>
<evidence type="ECO:0000256" key="5">
    <source>
        <dbReference type="ARBA" id="ARBA00022777"/>
    </source>
</evidence>
<dbReference type="GO" id="GO:0016020">
    <property type="term" value="C:membrane"/>
    <property type="evidence" value="ECO:0007669"/>
    <property type="project" value="InterPro"/>
</dbReference>
<keyword evidence="9" id="KW-0812">Transmembrane</keyword>
<dbReference type="Gene3D" id="3.30.565.10">
    <property type="entry name" value="Histidine kinase-like ATPase, C-terminal domain"/>
    <property type="match status" value="1"/>
</dbReference>
<comment type="catalytic activity">
    <reaction evidence="1">
        <text>ATP + protein L-histidine = ADP + protein N-phospho-L-histidine.</text>
        <dbReference type="EC" id="2.7.13.3"/>
    </reaction>
</comment>
<dbReference type="InterPro" id="IPR050736">
    <property type="entry name" value="Sensor_HK_Regulatory"/>
</dbReference>
<proteinExistence type="predicted"/>
<dbReference type="InterPro" id="IPR003660">
    <property type="entry name" value="HAMP_dom"/>
</dbReference>
<dbReference type="Pfam" id="PF00512">
    <property type="entry name" value="HisKA"/>
    <property type="match status" value="1"/>
</dbReference>
<sequence>MDGESDEHTESDVAQDGGLEAAIGRRFLPKSVRRRYAAKFLLSMLLVVVIIASVGVLSFVQIQTIIENDAEETLRSTATLQADSISEWLDGMRIRTRAVASSDVYAGGNTDRIHTYLQESKEMGGGDLVGIHYIDPESDTIVTSTNNRYVGRHQTAISPAVSEPISEAANGTETVASSQSAYSRTGDIHMAFASQVRGDHGVIVVVGDVARDFEQLHKSRSVVRTEVLDTDGRTVLSPRQDYTSELAGTTAFNQAVAGQTTIAEQGDNVIGIAPVPDTNWVVTTTAPRAELYQASSTVGRNVIILISVSLVSLSVISVILGRQTVLPLVRLRERAQEMESGNLDVDLSTEREDEIGRLFVSFGNMRDALRDQIYEAESARAEAEASRQNLARQNKRLDNFASTVSHDLRNPLTVARGNLELLKDRINSIGDSQNSSDISACENFLNNIDRAHERIDTIIDDVLTLARDGQHIGDKTPVDLKTVAEDAWSTVDTAEATLTVLDTRTVAADQERLRRLLENLFRNAIDHVGPETTVTVGLTADGFYVTDDGPGIPPEEVDDIFEYGHTTSETGTGLGLSIVKTIVEAHGWQLSLASEDDTGAKFVFSDVFEESSAT</sequence>
<gene>
    <name evidence="12" type="ORF">NDI54_20450</name>
</gene>
<evidence type="ECO:0000256" key="2">
    <source>
        <dbReference type="ARBA" id="ARBA00012438"/>
    </source>
</evidence>
<dbReference type="PANTHER" id="PTHR43711">
    <property type="entry name" value="TWO-COMPONENT HISTIDINE KINASE"/>
    <property type="match status" value="1"/>
</dbReference>
<feature type="domain" description="Histidine kinase" evidence="10">
    <location>
        <begin position="403"/>
        <end position="610"/>
    </location>
</feature>
<evidence type="ECO:0000313" key="12">
    <source>
        <dbReference type="EMBL" id="MDS0223717.1"/>
    </source>
</evidence>
<keyword evidence="4" id="KW-0808">Transferase</keyword>
<keyword evidence="8" id="KW-0175">Coiled coil</keyword>
<dbReference type="InterPro" id="IPR036097">
    <property type="entry name" value="HisK_dim/P_sf"/>
</dbReference>
<dbReference type="PRINTS" id="PR00344">
    <property type="entry name" value="BCTRLSENSOR"/>
</dbReference>
<dbReference type="GO" id="GO:0000155">
    <property type="term" value="F:phosphorelay sensor kinase activity"/>
    <property type="evidence" value="ECO:0007669"/>
    <property type="project" value="InterPro"/>
</dbReference>
<dbReference type="PROSITE" id="PS50109">
    <property type="entry name" value="HIS_KIN"/>
    <property type="match status" value="1"/>
</dbReference>
<keyword evidence="5 12" id="KW-0418">Kinase</keyword>
<dbReference type="Pfam" id="PF02518">
    <property type="entry name" value="HATPase_c"/>
    <property type="match status" value="1"/>
</dbReference>